<evidence type="ECO:0000313" key="2">
    <source>
        <dbReference type="WBParaSite" id="RSKR_0000351600.1"/>
    </source>
</evidence>
<reference evidence="2" key="1">
    <citation type="submission" date="2016-11" db="UniProtKB">
        <authorList>
            <consortium name="WormBaseParasite"/>
        </authorList>
    </citation>
    <scope>IDENTIFICATION</scope>
    <source>
        <strain evidence="2">KR3021</strain>
    </source>
</reference>
<accession>A0AC35TS47</accession>
<sequence>MDEHIIQCIADKTKMEQKLTFLDRNLLDHLTFLMKENKTLKEERDHLKRQTSHSESLLNSDGFCKVENVSNLYVTASNGDIDDFTSKKKCVINRLGSMSELCNKMFVRLRGVAVLIKDLLHDDDSEVIGDFVLCMKTAQFEINSSLHEATMLISEEIEVHRMDTSATNENKLPSDISFTNDSVMVTHDDREGAAAQLELKKKIAELERDRDFFKTYYDAHTKDDVSINSSSSSIIDVTDDYKTENSHEFTDDNISLTLTQIGKLVDNITNYCDKKVKDAEQPMKTTLENIKSVSTKTAKKIDIFKDMIDKAMPIAQKSSRQSSRTSLNKVGLTPETPSGGEAKRNSKYSIPKDLRQKMVKEINAIQETMIYINEATTELYSRQKTNHIKEEIKNKPRNSKTE</sequence>
<protein>
    <submittedName>
        <fullName evidence="2">Viral A-type inclusion protein</fullName>
    </submittedName>
</protein>
<dbReference type="WBParaSite" id="RSKR_0000351600.1">
    <property type="protein sequence ID" value="RSKR_0000351600.1"/>
    <property type="gene ID" value="RSKR_0000351600"/>
</dbReference>
<organism evidence="1 2">
    <name type="scientific">Rhabditophanes sp. KR3021</name>
    <dbReference type="NCBI Taxonomy" id="114890"/>
    <lineage>
        <taxon>Eukaryota</taxon>
        <taxon>Metazoa</taxon>
        <taxon>Ecdysozoa</taxon>
        <taxon>Nematoda</taxon>
        <taxon>Chromadorea</taxon>
        <taxon>Rhabditida</taxon>
        <taxon>Tylenchina</taxon>
        <taxon>Panagrolaimomorpha</taxon>
        <taxon>Strongyloidoidea</taxon>
        <taxon>Alloionematidae</taxon>
        <taxon>Rhabditophanes</taxon>
    </lineage>
</organism>
<name>A0AC35TS47_9BILA</name>
<evidence type="ECO:0000313" key="1">
    <source>
        <dbReference type="Proteomes" id="UP000095286"/>
    </source>
</evidence>
<proteinExistence type="predicted"/>
<dbReference type="Proteomes" id="UP000095286">
    <property type="component" value="Unplaced"/>
</dbReference>